<dbReference type="Proteomes" id="UP001597183">
    <property type="component" value="Unassembled WGS sequence"/>
</dbReference>
<name>A0ABW4AYM9_9ACTN</name>
<accession>A0ABW4AYM9</accession>
<evidence type="ECO:0000313" key="4">
    <source>
        <dbReference type="Proteomes" id="UP001597183"/>
    </source>
</evidence>
<feature type="transmembrane region" description="Helical" evidence="2">
    <location>
        <begin position="41"/>
        <end position="62"/>
    </location>
</feature>
<keyword evidence="4" id="KW-1185">Reference proteome</keyword>
<keyword evidence="2" id="KW-0812">Transmembrane</keyword>
<reference evidence="4" key="1">
    <citation type="journal article" date="2019" name="Int. J. Syst. Evol. Microbiol.">
        <title>The Global Catalogue of Microorganisms (GCM) 10K type strain sequencing project: providing services to taxonomists for standard genome sequencing and annotation.</title>
        <authorList>
            <consortium name="The Broad Institute Genomics Platform"/>
            <consortium name="The Broad Institute Genome Sequencing Center for Infectious Disease"/>
            <person name="Wu L."/>
            <person name="Ma J."/>
        </authorList>
    </citation>
    <scope>NUCLEOTIDE SEQUENCE [LARGE SCALE GENOMIC DNA]</scope>
    <source>
        <strain evidence="4">CCM 7526</strain>
    </source>
</reference>
<feature type="region of interest" description="Disordered" evidence="1">
    <location>
        <begin position="112"/>
        <end position="131"/>
    </location>
</feature>
<organism evidence="3 4">
    <name type="scientific">Actinoplanes sichuanensis</name>
    <dbReference type="NCBI Taxonomy" id="512349"/>
    <lineage>
        <taxon>Bacteria</taxon>
        <taxon>Bacillati</taxon>
        <taxon>Actinomycetota</taxon>
        <taxon>Actinomycetes</taxon>
        <taxon>Micromonosporales</taxon>
        <taxon>Micromonosporaceae</taxon>
        <taxon>Actinoplanes</taxon>
    </lineage>
</organism>
<evidence type="ECO:0000256" key="2">
    <source>
        <dbReference type="SAM" id="Phobius"/>
    </source>
</evidence>
<keyword evidence="2" id="KW-1133">Transmembrane helix</keyword>
<evidence type="ECO:0000256" key="1">
    <source>
        <dbReference type="SAM" id="MobiDB-lite"/>
    </source>
</evidence>
<proteinExistence type="predicted"/>
<evidence type="ECO:0000313" key="3">
    <source>
        <dbReference type="EMBL" id="MFD1374487.1"/>
    </source>
</evidence>
<feature type="transmembrane region" description="Helical" evidence="2">
    <location>
        <begin position="74"/>
        <end position="97"/>
    </location>
</feature>
<keyword evidence="2" id="KW-0472">Membrane</keyword>
<gene>
    <name evidence="3" type="ORF">ACFQ5G_54935</name>
</gene>
<protein>
    <submittedName>
        <fullName evidence="3">Uncharacterized protein</fullName>
    </submittedName>
</protein>
<dbReference type="EMBL" id="JBHTMK010000083">
    <property type="protein sequence ID" value="MFD1374487.1"/>
    <property type="molecule type" value="Genomic_DNA"/>
</dbReference>
<sequence length="234" mass="26825">MRLEFWMMTAILLVTMTRLTKARSWWRGEWRSSRIRWRDRAWLTIVVSVAVLSGTMLIVFAFDRDTASRGALQAVRSLIILSGVLFLSVPLAGWTHYLDFVVAPHLRSDDTPPYLRGSGPVPPNRAERRARSRRRLRLGAPTPGRTAIRFHRPAIRFRDRFRAYRLEIDGEPVGEIRHGGEVLIVTTPGPRTVRARIDWVESSPLTVLVRPDRTVTVLVEPGDETEYLRLAVHD</sequence>
<dbReference type="RefSeq" id="WP_317794449.1">
    <property type="nucleotide sequence ID" value="NZ_AP028461.1"/>
</dbReference>
<comment type="caution">
    <text evidence="3">The sequence shown here is derived from an EMBL/GenBank/DDBJ whole genome shotgun (WGS) entry which is preliminary data.</text>
</comment>